<evidence type="ECO:0000256" key="15">
    <source>
        <dbReference type="ARBA" id="ARBA00022842"/>
    </source>
</evidence>
<evidence type="ECO:0000256" key="1">
    <source>
        <dbReference type="ARBA" id="ARBA00000683"/>
    </source>
</evidence>
<feature type="active site" description="Tele-phosphohistidine intermediate" evidence="18">
    <location>
        <position position="191"/>
    </location>
</feature>
<evidence type="ECO:0000256" key="4">
    <source>
        <dbReference type="ARBA" id="ARBA00004496"/>
    </source>
</evidence>
<dbReference type="InterPro" id="IPR024692">
    <property type="entry name" value="PTS_EI"/>
</dbReference>
<dbReference type="OrthoDB" id="9765468at2"/>
<keyword evidence="14 17" id="KW-0418">Kinase</keyword>
<evidence type="ECO:0000313" key="26">
    <source>
        <dbReference type="Proteomes" id="UP000191153"/>
    </source>
</evidence>
<comment type="cofactor">
    <cofactor evidence="2 17 20">
        <name>Mg(2+)</name>
        <dbReference type="ChEBI" id="CHEBI:18420"/>
    </cofactor>
</comment>
<dbReference type="RefSeq" id="WP_078694197.1">
    <property type="nucleotide sequence ID" value="NZ_FUWX01000012.1"/>
</dbReference>
<keyword evidence="11 17" id="KW-0808">Transferase</keyword>
<dbReference type="PIRSF" id="PIRSF000732">
    <property type="entry name" value="PTS_enzyme_I"/>
    <property type="match status" value="1"/>
</dbReference>
<dbReference type="EMBL" id="FUWX01000012">
    <property type="protein sequence ID" value="SJZ84523.1"/>
    <property type="molecule type" value="Genomic_DNA"/>
</dbReference>
<feature type="coiled-coil region" evidence="21">
    <location>
        <begin position="35"/>
        <end position="62"/>
    </location>
</feature>
<dbReference type="GO" id="GO:0016301">
    <property type="term" value="F:kinase activity"/>
    <property type="evidence" value="ECO:0007669"/>
    <property type="project" value="UniProtKB-KW"/>
</dbReference>
<evidence type="ECO:0000259" key="23">
    <source>
        <dbReference type="Pfam" id="PF02896"/>
    </source>
</evidence>
<dbReference type="Gene3D" id="1.10.274.10">
    <property type="entry name" value="PtsI, HPr-binding domain"/>
    <property type="match status" value="1"/>
</dbReference>
<evidence type="ECO:0000256" key="7">
    <source>
        <dbReference type="ARBA" id="ARBA00016544"/>
    </source>
</evidence>
<dbReference type="InterPro" id="IPR023151">
    <property type="entry name" value="PEP_util_CS"/>
</dbReference>
<dbReference type="InterPro" id="IPR036618">
    <property type="entry name" value="PtsI_HPr-bd_sf"/>
</dbReference>
<dbReference type="SUPFAM" id="SSF47831">
    <property type="entry name" value="Enzyme I of the PEP:sugar phosphotransferase system HPr-binding (sub)domain"/>
    <property type="match status" value="1"/>
</dbReference>
<dbReference type="SUPFAM" id="SSF52009">
    <property type="entry name" value="Phosphohistidine domain"/>
    <property type="match status" value="1"/>
</dbReference>
<dbReference type="NCBIfam" id="TIGR01417">
    <property type="entry name" value="PTS_I_fam"/>
    <property type="match status" value="1"/>
</dbReference>
<dbReference type="InterPro" id="IPR000121">
    <property type="entry name" value="PEP_util_C"/>
</dbReference>
<feature type="active site" description="Proton donor" evidence="18">
    <location>
        <position position="506"/>
    </location>
</feature>
<evidence type="ECO:0000256" key="13">
    <source>
        <dbReference type="ARBA" id="ARBA00022723"/>
    </source>
</evidence>
<keyword evidence="13 17" id="KW-0479">Metal-binding</keyword>
<dbReference type="InterPro" id="IPR008731">
    <property type="entry name" value="PTS_EIN"/>
</dbReference>
<dbReference type="InterPro" id="IPR008279">
    <property type="entry name" value="PEP-util_enz_mobile_dom"/>
</dbReference>
<dbReference type="InterPro" id="IPR006318">
    <property type="entry name" value="PTS_EI-like"/>
</dbReference>
<dbReference type="PRINTS" id="PR01736">
    <property type="entry name" value="PHPHTRNFRASE"/>
</dbReference>
<evidence type="ECO:0000256" key="6">
    <source>
        <dbReference type="ARBA" id="ARBA00012232"/>
    </source>
</evidence>
<organism evidence="25 26">
    <name type="scientific">Cetobacterium ceti</name>
    <dbReference type="NCBI Taxonomy" id="180163"/>
    <lineage>
        <taxon>Bacteria</taxon>
        <taxon>Fusobacteriati</taxon>
        <taxon>Fusobacteriota</taxon>
        <taxon>Fusobacteriia</taxon>
        <taxon>Fusobacteriales</taxon>
        <taxon>Fusobacteriaceae</taxon>
        <taxon>Cetobacterium</taxon>
    </lineage>
</organism>
<evidence type="ECO:0000256" key="19">
    <source>
        <dbReference type="PIRSR" id="PIRSR000732-2"/>
    </source>
</evidence>
<evidence type="ECO:0000256" key="12">
    <source>
        <dbReference type="ARBA" id="ARBA00022683"/>
    </source>
</evidence>
<dbReference type="InterPro" id="IPR050499">
    <property type="entry name" value="PEP-utilizing_PTS_enzyme"/>
</dbReference>
<dbReference type="Gene3D" id="3.50.30.10">
    <property type="entry name" value="Phosphohistidine domain"/>
    <property type="match status" value="1"/>
</dbReference>
<evidence type="ECO:0000256" key="8">
    <source>
        <dbReference type="ARBA" id="ARBA00022448"/>
    </source>
</evidence>
<feature type="binding site" evidence="19">
    <location>
        <position position="336"/>
    </location>
    <ligand>
        <name>phosphoenolpyruvate</name>
        <dbReference type="ChEBI" id="CHEBI:58702"/>
    </ligand>
</feature>
<evidence type="ECO:0000259" key="22">
    <source>
        <dbReference type="Pfam" id="PF00391"/>
    </source>
</evidence>
<feature type="binding site" evidence="19">
    <location>
        <position position="299"/>
    </location>
    <ligand>
        <name>phosphoenolpyruvate</name>
        <dbReference type="ChEBI" id="CHEBI:58702"/>
    </ligand>
</feature>
<name>A0A1T4NZ35_9FUSO</name>
<dbReference type="SUPFAM" id="SSF51621">
    <property type="entry name" value="Phosphoenolpyruvate/pyruvate domain"/>
    <property type="match status" value="1"/>
</dbReference>
<sequence length="576" mass="65849">METVEGKGIYQGIVIGKPYIENKKNVEIKCYDIGENSLDGEIERLRDAIEASKLEIKHLKESLKGRIKKEELQILVVHKMLLEDPQFMSDIKKGIKKEKKNVEYIVRKVADKYIAMFESLYDPIYKQRALDIKDISERIIYNLVFMSTTYRELDGKILIAKEIFPSELLKIYYSGIKLAGIILEYAGETSHIAILARAMEIPTLMGGKNIFSVNWGERIILDTVAKVPKVITDPDEKTLLEYEKRKREFEEKKLEIEKTIDLPSVTLDGEKINLYINIGGRLDITEINRKKPEGIGLLRTELIYMENDEFPSQDKQTKIYGNISEEFGLEKPMVIRTLDIGADKSLPYYTMEPEENPSLGCRGLRFTLSNREIFKTQIKAILRAAYGKNIKMMHPMVSNIRELQEAKKVVEECKLELSIEGVPFKEDIETGIMIEVPSVVLIADTFAKEVDFFSIGTNDLTQYVLATDRFAESVHDIYNSLNPAVLKAIRMVAEAGEKYNKKVSVCGEMAGEEVSALALIAMGIKYLSMIPSSVPKLRSLIRKVNYKELEKLREPILQCRSAKEVREILEEYLNNL</sequence>
<evidence type="ECO:0000259" key="24">
    <source>
        <dbReference type="Pfam" id="PF05524"/>
    </source>
</evidence>
<keyword evidence="9 17" id="KW-0963">Cytoplasm</keyword>
<dbReference type="EC" id="2.7.3.9" evidence="6 17"/>
<keyword evidence="8 17" id="KW-0813">Transport</keyword>
<dbReference type="Proteomes" id="UP000191153">
    <property type="component" value="Unassembled WGS sequence"/>
</dbReference>
<evidence type="ECO:0000256" key="14">
    <source>
        <dbReference type="ARBA" id="ARBA00022777"/>
    </source>
</evidence>
<proteinExistence type="inferred from homology"/>
<feature type="binding site" evidence="19">
    <location>
        <begin position="458"/>
        <end position="459"/>
    </location>
    <ligand>
        <name>phosphoenolpyruvate</name>
        <dbReference type="ChEBI" id="CHEBI:58702"/>
    </ligand>
</feature>
<evidence type="ECO:0000256" key="10">
    <source>
        <dbReference type="ARBA" id="ARBA00022597"/>
    </source>
</evidence>
<evidence type="ECO:0000256" key="21">
    <source>
        <dbReference type="SAM" id="Coils"/>
    </source>
</evidence>
<dbReference type="Pfam" id="PF00391">
    <property type="entry name" value="PEP-utilizers"/>
    <property type="match status" value="1"/>
</dbReference>
<feature type="binding site" evidence="20">
    <location>
        <position position="459"/>
    </location>
    <ligand>
        <name>Mg(2+)</name>
        <dbReference type="ChEBI" id="CHEBI:18420"/>
    </ligand>
</feature>
<dbReference type="STRING" id="180163.SAMN02745174_01729"/>
<accession>A0A1T4NZ35</accession>
<keyword evidence="21" id="KW-0175">Coiled coil</keyword>
<feature type="domain" description="PEP-utilising enzyme mobile" evidence="22">
    <location>
        <begin position="154"/>
        <end position="223"/>
    </location>
</feature>
<dbReference type="AlphaFoldDB" id="A0A1T4NZ35"/>
<comment type="subcellular location">
    <subcellularLocation>
        <location evidence="4 17">Cytoplasm</location>
    </subcellularLocation>
</comment>
<evidence type="ECO:0000256" key="16">
    <source>
        <dbReference type="ARBA" id="ARBA00033235"/>
    </source>
</evidence>
<feature type="domain" description="PEP-utilising enzyme C-terminal" evidence="23">
    <location>
        <begin position="256"/>
        <end position="545"/>
    </location>
</feature>
<comment type="catalytic activity">
    <reaction evidence="1 17">
        <text>L-histidyl-[protein] + phosphoenolpyruvate = N(pros)-phospho-L-histidyl-[protein] + pyruvate</text>
        <dbReference type="Rhea" id="RHEA:23880"/>
        <dbReference type="Rhea" id="RHEA-COMP:9745"/>
        <dbReference type="Rhea" id="RHEA-COMP:9746"/>
        <dbReference type="ChEBI" id="CHEBI:15361"/>
        <dbReference type="ChEBI" id="CHEBI:29979"/>
        <dbReference type="ChEBI" id="CHEBI:58702"/>
        <dbReference type="ChEBI" id="CHEBI:64837"/>
        <dbReference type="EC" id="2.7.3.9"/>
    </reaction>
</comment>
<dbReference type="PROSITE" id="PS00742">
    <property type="entry name" value="PEP_ENZYMES_2"/>
    <property type="match status" value="1"/>
</dbReference>
<dbReference type="PANTHER" id="PTHR46244">
    <property type="entry name" value="PHOSPHOENOLPYRUVATE-PROTEIN PHOSPHOTRANSFERASE"/>
    <property type="match status" value="1"/>
</dbReference>
<dbReference type="Gene3D" id="3.20.20.60">
    <property type="entry name" value="Phosphoenolpyruvate-binding domains"/>
    <property type="match status" value="1"/>
</dbReference>
<evidence type="ECO:0000256" key="11">
    <source>
        <dbReference type="ARBA" id="ARBA00022679"/>
    </source>
</evidence>
<evidence type="ECO:0000256" key="2">
    <source>
        <dbReference type="ARBA" id="ARBA00001946"/>
    </source>
</evidence>
<dbReference type="GO" id="GO:0009401">
    <property type="term" value="P:phosphoenolpyruvate-dependent sugar phosphotransferase system"/>
    <property type="evidence" value="ECO:0007669"/>
    <property type="project" value="UniProtKB-KW"/>
</dbReference>
<dbReference type="InterPro" id="IPR015813">
    <property type="entry name" value="Pyrv/PenolPyrv_kinase-like_dom"/>
</dbReference>
<keyword evidence="26" id="KW-1185">Reference proteome</keyword>
<dbReference type="Pfam" id="PF02896">
    <property type="entry name" value="PEP-utilizers_C"/>
    <property type="match status" value="1"/>
</dbReference>
<gene>
    <name evidence="25" type="ORF">SAMN02745174_01729</name>
</gene>
<keyword evidence="12 17" id="KW-0598">Phosphotransferase system</keyword>
<evidence type="ECO:0000256" key="17">
    <source>
        <dbReference type="PIRNR" id="PIRNR000732"/>
    </source>
</evidence>
<dbReference type="GO" id="GO:0008965">
    <property type="term" value="F:phosphoenolpyruvate-protein phosphotransferase activity"/>
    <property type="evidence" value="ECO:0007669"/>
    <property type="project" value="UniProtKB-EC"/>
</dbReference>
<feature type="binding site" evidence="19">
    <location>
        <position position="469"/>
    </location>
    <ligand>
        <name>phosphoenolpyruvate</name>
        <dbReference type="ChEBI" id="CHEBI:58702"/>
    </ligand>
</feature>
<protein>
    <recommendedName>
        <fullName evidence="7 17">Phosphoenolpyruvate-protein phosphotransferase</fullName>
        <ecNumber evidence="6 17">2.7.3.9</ecNumber>
    </recommendedName>
    <alternativeName>
        <fullName evidence="16 17">Phosphotransferase system, enzyme I</fullName>
    </alternativeName>
</protein>
<keyword evidence="15 17" id="KW-0460">Magnesium</keyword>
<reference evidence="25 26" key="1">
    <citation type="submission" date="2017-02" db="EMBL/GenBank/DDBJ databases">
        <authorList>
            <person name="Peterson S.W."/>
        </authorList>
    </citation>
    <scope>NUCLEOTIDE SEQUENCE [LARGE SCALE GENOMIC DNA]</scope>
    <source>
        <strain evidence="25 26">ATCC 700028</strain>
    </source>
</reference>
<dbReference type="InterPro" id="IPR036637">
    <property type="entry name" value="Phosphohistidine_dom_sf"/>
</dbReference>
<evidence type="ECO:0000256" key="9">
    <source>
        <dbReference type="ARBA" id="ARBA00022490"/>
    </source>
</evidence>
<comment type="function">
    <text evidence="3 17">General (non sugar-specific) component of the phosphoenolpyruvate-dependent sugar phosphotransferase system (sugar PTS). This major carbohydrate active-transport system catalyzes the phosphorylation of incoming sugar substrates concomitantly with their translocation across the cell membrane. Enzyme I transfers the phosphoryl group from phosphoenolpyruvate (PEP) to the phosphoryl carrier protein (HPr).</text>
</comment>
<feature type="domain" description="Phosphotransferase system enzyme I N-terminal" evidence="24">
    <location>
        <begin position="6"/>
        <end position="128"/>
    </location>
</feature>
<dbReference type="PANTHER" id="PTHR46244:SF3">
    <property type="entry name" value="PHOSPHOENOLPYRUVATE-PROTEIN PHOSPHOTRANSFERASE"/>
    <property type="match status" value="1"/>
</dbReference>
<dbReference type="GO" id="GO:0005737">
    <property type="term" value="C:cytoplasm"/>
    <property type="evidence" value="ECO:0007669"/>
    <property type="project" value="UniProtKB-SubCell"/>
</dbReference>
<dbReference type="InterPro" id="IPR040442">
    <property type="entry name" value="Pyrv_kinase-like_dom_sf"/>
</dbReference>
<evidence type="ECO:0000256" key="20">
    <source>
        <dbReference type="PIRSR" id="PIRSR000732-3"/>
    </source>
</evidence>
<feature type="binding site" evidence="20">
    <location>
        <position position="435"/>
    </location>
    <ligand>
        <name>Mg(2+)</name>
        <dbReference type="ChEBI" id="CHEBI:18420"/>
    </ligand>
</feature>
<evidence type="ECO:0000256" key="18">
    <source>
        <dbReference type="PIRSR" id="PIRSR000732-1"/>
    </source>
</evidence>
<evidence type="ECO:0000256" key="3">
    <source>
        <dbReference type="ARBA" id="ARBA00002728"/>
    </source>
</evidence>
<dbReference type="Pfam" id="PF05524">
    <property type="entry name" value="PEP-utilisers_N"/>
    <property type="match status" value="1"/>
</dbReference>
<evidence type="ECO:0000313" key="25">
    <source>
        <dbReference type="EMBL" id="SJZ84523.1"/>
    </source>
</evidence>
<evidence type="ECO:0000256" key="5">
    <source>
        <dbReference type="ARBA" id="ARBA00007837"/>
    </source>
</evidence>
<keyword evidence="10 17" id="KW-0762">Sugar transport</keyword>
<comment type="similarity">
    <text evidence="5 17">Belongs to the PEP-utilizing enzyme family.</text>
</comment>
<dbReference type="GO" id="GO:0046872">
    <property type="term" value="F:metal ion binding"/>
    <property type="evidence" value="ECO:0007669"/>
    <property type="project" value="UniProtKB-KW"/>
</dbReference>